<proteinExistence type="predicted"/>
<accession>A0A4Y2BHG1</accession>
<reference evidence="1 2" key="1">
    <citation type="journal article" date="2019" name="Sci. Rep.">
        <title>Orb-weaving spider Araneus ventricosus genome elucidates the spidroin gene catalogue.</title>
        <authorList>
            <person name="Kono N."/>
            <person name="Nakamura H."/>
            <person name="Ohtoshi R."/>
            <person name="Moran D.A.P."/>
            <person name="Shinohara A."/>
            <person name="Yoshida Y."/>
            <person name="Fujiwara M."/>
            <person name="Mori M."/>
            <person name="Tomita M."/>
            <person name="Arakawa K."/>
        </authorList>
    </citation>
    <scope>NUCLEOTIDE SEQUENCE [LARGE SCALE GENOMIC DNA]</scope>
</reference>
<name>A0A4Y2BHG1_ARAVE</name>
<evidence type="ECO:0000313" key="2">
    <source>
        <dbReference type="Proteomes" id="UP000499080"/>
    </source>
</evidence>
<organism evidence="1 2">
    <name type="scientific">Araneus ventricosus</name>
    <name type="common">Orbweaver spider</name>
    <name type="synonym">Epeira ventricosa</name>
    <dbReference type="NCBI Taxonomy" id="182803"/>
    <lineage>
        <taxon>Eukaryota</taxon>
        <taxon>Metazoa</taxon>
        <taxon>Ecdysozoa</taxon>
        <taxon>Arthropoda</taxon>
        <taxon>Chelicerata</taxon>
        <taxon>Arachnida</taxon>
        <taxon>Araneae</taxon>
        <taxon>Araneomorphae</taxon>
        <taxon>Entelegynae</taxon>
        <taxon>Araneoidea</taxon>
        <taxon>Araneidae</taxon>
        <taxon>Araneus</taxon>
    </lineage>
</organism>
<gene>
    <name evidence="1" type="ORF">AVEN_215565_1</name>
</gene>
<protein>
    <submittedName>
        <fullName evidence="1">Uncharacterized protein</fullName>
    </submittedName>
</protein>
<evidence type="ECO:0000313" key="1">
    <source>
        <dbReference type="EMBL" id="GBL90835.1"/>
    </source>
</evidence>
<keyword evidence="2" id="KW-1185">Reference proteome</keyword>
<dbReference type="AlphaFoldDB" id="A0A4Y2BHG1"/>
<dbReference type="Proteomes" id="UP000499080">
    <property type="component" value="Unassembled WGS sequence"/>
</dbReference>
<comment type="caution">
    <text evidence="1">The sequence shown here is derived from an EMBL/GenBank/DDBJ whole genome shotgun (WGS) entry which is preliminary data.</text>
</comment>
<dbReference type="EMBL" id="BGPR01000074">
    <property type="protein sequence ID" value="GBL90835.1"/>
    <property type="molecule type" value="Genomic_DNA"/>
</dbReference>
<sequence>MWHMAQLTEDERENFPIASKVLLEDFYMDDCIFGASDINQFMTLKKEFGELLTRGGISLHKKCSSASSESDLYPFNYCEKQSTLKTLGMMWNNCEDAFLFDISTSSITQFTKRDVLFQIARLFNPSDFLDLYLARPRLYL</sequence>
<dbReference type="OrthoDB" id="8194935at2759"/>